<dbReference type="SUPFAM" id="SSF54001">
    <property type="entry name" value="Cysteine proteinases"/>
    <property type="match status" value="1"/>
</dbReference>
<feature type="transmembrane region" description="Helical" evidence="2">
    <location>
        <begin position="133"/>
        <end position="153"/>
    </location>
</feature>
<feature type="domain" description="Transglutaminase-like" evidence="3">
    <location>
        <begin position="463"/>
        <end position="532"/>
    </location>
</feature>
<dbReference type="PANTHER" id="PTHR42736:SF1">
    <property type="entry name" value="PROTEIN-GLUTAMINE GAMMA-GLUTAMYLTRANSFERASE"/>
    <property type="match status" value="1"/>
</dbReference>
<evidence type="ECO:0000313" key="5">
    <source>
        <dbReference type="Proteomes" id="UP001501442"/>
    </source>
</evidence>
<keyword evidence="5" id="KW-1185">Reference proteome</keyword>
<evidence type="ECO:0000256" key="1">
    <source>
        <dbReference type="SAM" id="MobiDB-lite"/>
    </source>
</evidence>
<comment type="caution">
    <text evidence="4">The sequence shown here is derived from an EMBL/GenBank/DDBJ whole genome shotgun (WGS) entry which is preliminary data.</text>
</comment>
<feature type="transmembrane region" description="Helical" evidence="2">
    <location>
        <begin position="184"/>
        <end position="200"/>
    </location>
</feature>
<dbReference type="Pfam" id="PF11992">
    <property type="entry name" value="TgpA_N"/>
    <property type="match status" value="1"/>
</dbReference>
<dbReference type="Gene3D" id="3.10.620.30">
    <property type="match status" value="1"/>
</dbReference>
<sequence>MTTTAPAEPRTDEPLPPKPGPGLRVRLITALVIVVALAATGGFAFHRVFALGDLVPVITVAAVTPVLLAALPSWPRRRTWPLWTSIVATAVAWTLVAGLTLFHGDFTVIGGALRDSWKGTLTSLLPAPGRPELLVLPHVLVWLAGFAGAELTLRSETKAAPALPSVAVFCVALLLGVGGPGSNLPVAAALVGLVGALTIVRSGGRPLWLLTGVPAAAALGLLAAAVGPYLPMKGEAYDPRATVKAPPPQQRDSISPLDRVSAWLQTPDQQMFTVRADAPEDWRLAALDRFDGVTWTSGARFVPAGSRIPDDDHVRRTRVVQHFAIQDLPGVWVPAADRPRSIEGLGVTTDPISGVLTAGQPLRSGQAYTVTSMVRDYDPDRLAAAEPARDAEAQAATALPESPGTTAKTAQVPAFRKLAEQITKDQDTTFQRAATLADYLRTAAKYDVTGLPGHTYAQLRYFLARSKRGTSEQFATAYAVLARSIGLPTRIVVGFRPGVGGNGSWQVRSGDVLVWPEVDFAGLGWVPFFPTPEQAGTSSKSDGVPAGETQQKLEAAQKNAAARKKAGGSANGPGASPPPTQPRRAPAAASTPWWVYVLAASPALPALYVLGVLIVPVLRRRRRRGGDTPAERITGAWEQTREELRAVGLPATSTLAAHEVAEFGAERVAGAEPHLRPLADLVNRSEYAATPPAPAAAQAAWGHADAIARLVRRTAGPFRRLGRRLHPRSLSLR</sequence>
<evidence type="ECO:0000259" key="3">
    <source>
        <dbReference type="SMART" id="SM00460"/>
    </source>
</evidence>
<evidence type="ECO:0000256" key="2">
    <source>
        <dbReference type="SAM" id="Phobius"/>
    </source>
</evidence>
<feature type="transmembrane region" description="Helical" evidence="2">
    <location>
        <begin position="593"/>
        <end position="615"/>
    </location>
</feature>
<feature type="transmembrane region" description="Helical" evidence="2">
    <location>
        <begin position="86"/>
        <end position="113"/>
    </location>
</feature>
<feature type="transmembrane region" description="Helical" evidence="2">
    <location>
        <begin position="207"/>
        <end position="230"/>
    </location>
</feature>
<reference evidence="5" key="1">
    <citation type="journal article" date="2019" name="Int. J. Syst. Evol. Microbiol.">
        <title>The Global Catalogue of Microorganisms (GCM) 10K type strain sequencing project: providing services to taxonomists for standard genome sequencing and annotation.</title>
        <authorList>
            <consortium name="The Broad Institute Genomics Platform"/>
            <consortium name="The Broad Institute Genome Sequencing Center for Infectious Disease"/>
            <person name="Wu L."/>
            <person name="Ma J."/>
        </authorList>
    </citation>
    <scope>NUCLEOTIDE SEQUENCE [LARGE SCALE GENOMIC DNA]</scope>
    <source>
        <strain evidence="5">JCM 17939</strain>
    </source>
</reference>
<feature type="transmembrane region" description="Helical" evidence="2">
    <location>
        <begin position="54"/>
        <end position="74"/>
    </location>
</feature>
<keyword evidence="2" id="KW-0812">Transmembrane</keyword>
<feature type="region of interest" description="Disordered" evidence="1">
    <location>
        <begin position="534"/>
        <end position="586"/>
    </location>
</feature>
<organism evidence="4 5">
    <name type="scientific">Actinoallomurus vinaceus</name>
    <dbReference type="NCBI Taxonomy" id="1080074"/>
    <lineage>
        <taxon>Bacteria</taxon>
        <taxon>Bacillati</taxon>
        <taxon>Actinomycetota</taxon>
        <taxon>Actinomycetes</taxon>
        <taxon>Streptosporangiales</taxon>
        <taxon>Thermomonosporaceae</taxon>
        <taxon>Actinoallomurus</taxon>
    </lineage>
</organism>
<dbReference type="InterPro" id="IPR021878">
    <property type="entry name" value="TgpA_N"/>
</dbReference>
<dbReference type="InterPro" id="IPR038765">
    <property type="entry name" value="Papain-like_cys_pep_sf"/>
</dbReference>
<keyword evidence="2" id="KW-1133">Transmembrane helix</keyword>
<dbReference type="SMART" id="SM00460">
    <property type="entry name" value="TGc"/>
    <property type="match status" value="1"/>
</dbReference>
<feature type="transmembrane region" description="Helical" evidence="2">
    <location>
        <begin position="160"/>
        <end position="178"/>
    </location>
</feature>
<dbReference type="InterPro" id="IPR052901">
    <property type="entry name" value="Bact_TGase-like"/>
</dbReference>
<dbReference type="Proteomes" id="UP001501442">
    <property type="component" value="Unassembled WGS sequence"/>
</dbReference>
<dbReference type="InterPro" id="IPR002931">
    <property type="entry name" value="Transglutaminase-like"/>
</dbReference>
<protein>
    <recommendedName>
        <fullName evidence="3">Transglutaminase-like domain-containing protein</fullName>
    </recommendedName>
</protein>
<evidence type="ECO:0000313" key="4">
    <source>
        <dbReference type="EMBL" id="GAA4635211.1"/>
    </source>
</evidence>
<dbReference type="EMBL" id="BAABHK010000015">
    <property type="protein sequence ID" value="GAA4635211.1"/>
    <property type="molecule type" value="Genomic_DNA"/>
</dbReference>
<name>A0ABP8UN53_9ACTN</name>
<dbReference type="Pfam" id="PF01841">
    <property type="entry name" value="Transglut_core"/>
    <property type="match status" value="1"/>
</dbReference>
<dbReference type="PANTHER" id="PTHR42736">
    <property type="entry name" value="PROTEIN-GLUTAMINE GAMMA-GLUTAMYLTRANSFERASE"/>
    <property type="match status" value="1"/>
</dbReference>
<proteinExistence type="predicted"/>
<accession>A0ABP8UN53</accession>
<gene>
    <name evidence="4" type="ORF">GCM10023196_079790</name>
</gene>
<feature type="transmembrane region" description="Helical" evidence="2">
    <location>
        <begin position="27"/>
        <end position="48"/>
    </location>
</feature>
<keyword evidence="2" id="KW-0472">Membrane</keyword>